<dbReference type="AlphaFoldDB" id="A0A485N0X2"/>
<accession>A0A485N0X2</accession>
<keyword evidence="4" id="KW-1185">Reference proteome</keyword>
<reference evidence="3 4" key="1">
    <citation type="submission" date="2019-01" db="EMBL/GenBank/DDBJ databases">
        <authorList>
            <person name="Alioto T."/>
            <person name="Alioto T."/>
        </authorList>
    </citation>
    <scope>NUCLEOTIDE SEQUENCE [LARGE SCALE GENOMIC DNA]</scope>
</reference>
<evidence type="ECO:0000313" key="3">
    <source>
        <dbReference type="EMBL" id="VFV27091.1"/>
    </source>
</evidence>
<feature type="chain" id="PRO_5019718913" description="UPAR/Ly6 domain-containing protein" evidence="1">
    <location>
        <begin position="22"/>
        <end position="128"/>
    </location>
</feature>
<dbReference type="CDD" id="cd23577">
    <property type="entry name" value="TFP_LU_ECD_PATE1"/>
    <property type="match status" value="1"/>
</dbReference>
<dbReference type="Proteomes" id="UP000386466">
    <property type="component" value="Unassembled WGS sequence"/>
</dbReference>
<feature type="signal peptide" evidence="1">
    <location>
        <begin position="1"/>
        <end position="21"/>
    </location>
</feature>
<sequence length="128" mass="14482">MDKPLLLGLPILLCCIRVLSGSLADSEHAFHELFTDEDHYPAQMTGIVQCRMCHLQFPGEKCSRGRGICVVTSEESCTTVRISKKDGTPWLMFMGCLKSCANVGKIKWSVYLVEFRCCRGYDFCNEYL</sequence>
<proteinExistence type="predicted"/>
<evidence type="ECO:0000313" key="4">
    <source>
        <dbReference type="Proteomes" id="UP000386466"/>
    </source>
</evidence>
<feature type="domain" description="UPAR/Ly6" evidence="2">
    <location>
        <begin position="48"/>
        <end position="126"/>
    </location>
</feature>
<dbReference type="InterPro" id="IPR016054">
    <property type="entry name" value="LY6_UPA_recep-like"/>
</dbReference>
<organism evidence="3 4">
    <name type="scientific">Lynx pardinus</name>
    <name type="common">Iberian lynx</name>
    <name type="synonym">Felis pardina</name>
    <dbReference type="NCBI Taxonomy" id="191816"/>
    <lineage>
        <taxon>Eukaryota</taxon>
        <taxon>Metazoa</taxon>
        <taxon>Chordata</taxon>
        <taxon>Craniata</taxon>
        <taxon>Vertebrata</taxon>
        <taxon>Euteleostomi</taxon>
        <taxon>Mammalia</taxon>
        <taxon>Eutheria</taxon>
        <taxon>Laurasiatheria</taxon>
        <taxon>Carnivora</taxon>
        <taxon>Feliformia</taxon>
        <taxon>Felidae</taxon>
        <taxon>Felinae</taxon>
        <taxon>Lynx</taxon>
    </lineage>
</organism>
<evidence type="ECO:0000259" key="2">
    <source>
        <dbReference type="Pfam" id="PF00021"/>
    </source>
</evidence>
<gene>
    <name evidence="3" type="ORF">LYPA_23C014103</name>
</gene>
<evidence type="ECO:0000256" key="1">
    <source>
        <dbReference type="SAM" id="SignalP"/>
    </source>
</evidence>
<dbReference type="Pfam" id="PF00021">
    <property type="entry name" value="UPAR_LY6"/>
    <property type="match status" value="1"/>
</dbReference>
<dbReference type="EMBL" id="CAAGRJ010009524">
    <property type="protein sequence ID" value="VFV27091.1"/>
    <property type="molecule type" value="Genomic_DNA"/>
</dbReference>
<keyword evidence="1" id="KW-0732">Signal</keyword>
<protein>
    <recommendedName>
        <fullName evidence="2">UPAR/Ly6 domain-containing protein</fullName>
    </recommendedName>
</protein>
<name>A0A485N0X2_LYNPA</name>